<dbReference type="RefSeq" id="XP_003283892.1">
    <property type="nucleotide sequence ID" value="XM_003283844.1"/>
</dbReference>
<protein>
    <recommendedName>
        <fullName evidence="5">Transmembrane protein</fullName>
    </recommendedName>
</protein>
<dbReference type="EMBL" id="GL870955">
    <property type="protein sequence ID" value="EGC39557.1"/>
    <property type="molecule type" value="Genomic_DNA"/>
</dbReference>
<dbReference type="OrthoDB" id="10691050at2759"/>
<feature type="signal peptide" evidence="2">
    <location>
        <begin position="1"/>
        <end position="22"/>
    </location>
</feature>
<evidence type="ECO:0000256" key="2">
    <source>
        <dbReference type="SAM" id="SignalP"/>
    </source>
</evidence>
<sequence>MKLLYVLFILYFFVINLSNIKASKGGVNTSNSSEDELTINIVVDQFSKIPYNYTECGAPSLPCTNFEDAGTSARYLLNNNKDSSIPINLVIELRNSFFYLNNTSSCFGNLYGFCNIKIKSNSGDDKVTIDGTDYFTDQPLFVIEQPQINKPPKYTCGYIKIDINNFSFTNFYLSSSSPLFSVFAQLPNQLYSYLYFNVYNSKFSNINSPIISLENDTPFNNNNNNNKNNNKLQSNLNPNNYNMVTLFSTCSFNNIKRMGDYITVPTPIFKIKSAIIQILLSTISDVTFSSKDPQFIYVENGNLKIFQTTFKNIHSSSSLPFITTLESAFNTQLDTITFQDNSVGTFLEMNQTAPLNTTTEMDYIFLTDSSFSNNIFKSLYDNNNFIVINSNNPHNNLVLNGVQFYKNKLLGSDIIPSTDSSESSSSSQKDISKNKLVSTSSLINLQGPNNYKLLTVEFRDTLESIFLLYLGQTNVSMVNSILLSVDPAGGVGSNITFDSLSFIAQTDTLYQCTGCLFNGKVGIKPPLISTSTAILLILGFLVTIGVLGVLYSKFVHKKLTESIGGRIRRYKEKRFIHLDKNIASTLEQSESLLSDYDDDSSYSINNNNNNNNNNSAINDDYNKFKVVGDLE</sequence>
<evidence type="ECO:0008006" key="5">
    <source>
        <dbReference type="Google" id="ProtNLM"/>
    </source>
</evidence>
<evidence type="ECO:0000313" key="3">
    <source>
        <dbReference type="EMBL" id="EGC39557.1"/>
    </source>
</evidence>
<dbReference type="GeneID" id="10509833"/>
<feature type="chain" id="PRO_5003264984" description="Transmembrane protein" evidence="2">
    <location>
        <begin position="23"/>
        <end position="631"/>
    </location>
</feature>
<organism evidence="3 4">
    <name type="scientific">Dictyostelium purpureum</name>
    <name type="common">Slime mold</name>
    <dbReference type="NCBI Taxonomy" id="5786"/>
    <lineage>
        <taxon>Eukaryota</taxon>
        <taxon>Amoebozoa</taxon>
        <taxon>Evosea</taxon>
        <taxon>Eumycetozoa</taxon>
        <taxon>Dictyostelia</taxon>
        <taxon>Dictyosteliales</taxon>
        <taxon>Dictyosteliaceae</taxon>
        <taxon>Dictyostelium</taxon>
    </lineage>
</organism>
<dbReference type="VEuPathDB" id="AmoebaDB:DICPUDRAFT_96528"/>
<dbReference type="InParanoid" id="F0Z928"/>
<dbReference type="KEGG" id="dpp:DICPUDRAFT_96528"/>
<dbReference type="Proteomes" id="UP000001064">
    <property type="component" value="Unassembled WGS sequence"/>
</dbReference>
<dbReference type="PANTHER" id="PTHR31318">
    <property type="entry name" value="EXPRESSED PROTEIN-RELATED"/>
    <property type="match status" value="1"/>
</dbReference>
<keyword evidence="4" id="KW-1185">Reference proteome</keyword>
<keyword evidence="1" id="KW-0812">Transmembrane</keyword>
<dbReference type="PANTHER" id="PTHR31318:SF6">
    <property type="entry name" value="TRANSMEMBRANE PROTEIN"/>
    <property type="match status" value="1"/>
</dbReference>
<proteinExistence type="predicted"/>
<evidence type="ECO:0000313" key="4">
    <source>
        <dbReference type="Proteomes" id="UP000001064"/>
    </source>
</evidence>
<gene>
    <name evidence="3" type="ORF">DICPUDRAFT_96528</name>
</gene>
<dbReference type="AlphaFoldDB" id="F0Z928"/>
<dbReference type="eggNOG" id="ENOG502RI30">
    <property type="taxonomic scope" value="Eukaryota"/>
</dbReference>
<accession>F0Z928</accession>
<reference evidence="4" key="1">
    <citation type="journal article" date="2011" name="Genome Biol.">
        <title>Comparative genomics of the social amoebae Dictyostelium discoideum and Dictyostelium purpureum.</title>
        <authorList>
            <consortium name="US DOE Joint Genome Institute (JGI-PGF)"/>
            <person name="Sucgang R."/>
            <person name="Kuo A."/>
            <person name="Tian X."/>
            <person name="Salerno W."/>
            <person name="Parikh A."/>
            <person name="Feasley C.L."/>
            <person name="Dalin E."/>
            <person name="Tu H."/>
            <person name="Huang E."/>
            <person name="Barry K."/>
            <person name="Lindquist E."/>
            <person name="Shapiro H."/>
            <person name="Bruce D."/>
            <person name="Schmutz J."/>
            <person name="Salamov A."/>
            <person name="Fey P."/>
            <person name="Gaudet P."/>
            <person name="Anjard C."/>
            <person name="Babu M.M."/>
            <person name="Basu S."/>
            <person name="Bushmanova Y."/>
            <person name="van der Wel H."/>
            <person name="Katoh-Kurasawa M."/>
            <person name="Dinh C."/>
            <person name="Coutinho P.M."/>
            <person name="Saito T."/>
            <person name="Elias M."/>
            <person name="Schaap P."/>
            <person name="Kay R.R."/>
            <person name="Henrissat B."/>
            <person name="Eichinger L."/>
            <person name="Rivero F."/>
            <person name="Putnam N.H."/>
            <person name="West C.M."/>
            <person name="Loomis W.F."/>
            <person name="Chisholm R.L."/>
            <person name="Shaulsky G."/>
            <person name="Strassmann J.E."/>
            <person name="Queller D.C."/>
            <person name="Kuspa A."/>
            <person name="Grigoriev I.V."/>
        </authorList>
    </citation>
    <scope>NUCLEOTIDE SEQUENCE [LARGE SCALE GENOMIC DNA]</scope>
    <source>
        <strain evidence="4">QSDP1</strain>
    </source>
</reference>
<dbReference type="OMA" id="MDIRISN"/>
<name>F0Z928_DICPU</name>
<feature type="transmembrane region" description="Helical" evidence="1">
    <location>
        <begin position="533"/>
        <end position="551"/>
    </location>
</feature>
<keyword evidence="1" id="KW-0472">Membrane</keyword>
<keyword evidence="1" id="KW-1133">Transmembrane helix</keyword>
<dbReference type="FunCoup" id="F0Z928">
    <property type="interactions" value="937"/>
</dbReference>
<keyword evidence="2" id="KW-0732">Signal</keyword>
<evidence type="ECO:0000256" key="1">
    <source>
        <dbReference type="SAM" id="Phobius"/>
    </source>
</evidence>